<dbReference type="GO" id="GO:0016301">
    <property type="term" value="F:kinase activity"/>
    <property type="evidence" value="ECO:0007669"/>
    <property type="project" value="UniProtKB-KW"/>
</dbReference>
<keyword evidence="2" id="KW-0808">Transferase</keyword>
<dbReference type="PIRSF" id="PIRSF000538">
    <property type="entry name" value="GlpK"/>
    <property type="match status" value="1"/>
</dbReference>
<comment type="similarity">
    <text evidence="1">Belongs to the FGGY kinase family.</text>
</comment>
<dbReference type="InterPro" id="IPR050406">
    <property type="entry name" value="FGGY_Carb_Kinase"/>
</dbReference>
<protein>
    <submittedName>
        <fullName evidence="6">Xylulokinase</fullName>
    </submittedName>
</protein>
<dbReference type="Pfam" id="PF00370">
    <property type="entry name" value="FGGY_N"/>
    <property type="match status" value="1"/>
</dbReference>
<dbReference type="InterPro" id="IPR043129">
    <property type="entry name" value="ATPase_NBD"/>
</dbReference>
<dbReference type="Pfam" id="PF02782">
    <property type="entry name" value="FGGY_C"/>
    <property type="match status" value="1"/>
</dbReference>
<dbReference type="AlphaFoldDB" id="A0A2T0YA91"/>
<feature type="domain" description="Carbohydrate kinase FGGY N-terminal" evidence="4">
    <location>
        <begin position="7"/>
        <end position="245"/>
    </location>
</feature>
<feature type="domain" description="Carbohydrate kinase FGGY C-terminal" evidence="5">
    <location>
        <begin position="317"/>
        <end position="439"/>
    </location>
</feature>
<dbReference type="GO" id="GO:0005975">
    <property type="term" value="P:carbohydrate metabolic process"/>
    <property type="evidence" value="ECO:0007669"/>
    <property type="project" value="InterPro"/>
</dbReference>
<evidence type="ECO:0000256" key="2">
    <source>
        <dbReference type="ARBA" id="ARBA00022679"/>
    </source>
</evidence>
<evidence type="ECO:0000259" key="4">
    <source>
        <dbReference type="Pfam" id="PF00370"/>
    </source>
</evidence>
<sequence length="489" mass="52368">MTPSRCFLGIDVGTTATKAVVLTETGEPVRRVRVAHDAGPPLPPGRVDPVSWWNSVQKACLDLDAGKLNLSGIGLSVHSPVAVPMGTSGEHLTAGYRYEVPTLADTVSGLRPLLTQEEIRRSGNTVSPSTFIAAAYLLMLEQEPEVAGELNVLGSVGTYIGHRLTGQCAIDPTQASYFGPFDTTGDWTWQEDLVQRLGIPPQILPPLLPSSDVLAPLTDEAAHALGLRPGTPVVTGAGDTACAAFAADIGESGTRLITLGTTHVVTDHSSRPAREQLHLQRAYVHRGQWLRHGASNGGLALSVAARALGYGSSGRAVSAMVDRAMGADAETIYRAPFFIPHVRPERAPFWMEEPRSGFLELTADADETSMAWAAVEGVLFVDRMISESYPQEPPRELMLAGDVSGNGHFMQLAADMFGTPFIVNTESHLPALGAAMLAAEGIDYPVGLQHYTRHIAPRQRLGELIESRWGKFCQVHGGYAPNAMKPFTT</sequence>
<organism evidence="6 7">
    <name type="scientific">Nesterenkonia sandarakina</name>
    <dbReference type="NCBI Taxonomy" id="272918"/>
    <lineage>
        <taxon>Bacteria</taxon>
        <taxon>Bacillati</taxon>
        <taxon>Actinomycetota</taxon>
        <taxon>Actinomycetes</taxon>
        <taxon>Micrococcales</taxon>
        <taxon>Micrococcaceae</taxon>
        <taxon>Nesterenkonia</taxon>
    </lineage>
</organism>
<accession>A0A2T0YA91</accession>
<gene>
    <name evidence="6" type="ORF">BCL67_1426</name>
</gene>
<dbReference type="EMBL" id="PVTY01000042">
    <property type="protein sequence ID" value="PRZ11613.1"/>
    <property type="molecule type" value="Genomic_DNA"/>
</dbReference>
<dbReference type="InterPro" id="IPR018484">
    <property type="entry name" value="FGGY_N"/>
</dbReference>
<proteinExistence type="inferred from homology"/>
<evidence type="ECO:0000256" key="3">
    <source>
        <dbReference type="ARBA" id="ARBA00022777"/>
    </source>
</evidence>
<evidence type="ECO:0000256" key="1">
    <source>
        <dbReference type="ARBA" id="ARBA00009156"/>
    </source>
</evidence>
<dbReference type="RefSeq" id="WP_106124192.1">
    <property type="nucleotide sequence ID" value="NZ_PVTY01000042.1"/>
</dbReference>
<dbReference type="Proteomes" id="UP000238217">
    <property type="component" value="Unassembled WGS sequence"/>
</dbReference>
<evidence type="ECO:0000259" key="5">
    <source>
        <dbReference type="Pfam" id="PF02782"/>
    </source>
</evidence>
<comment type="caution">
    <text evidence="6">The sequence shown here is derived from an EMBL/GenBank/DDBJ whole genome shotgun (WGS) entry which is preliminary data.</text>
</comment>
<dbReference type="PANTHER" id="PTHR43095">
    <property type="entry name" value="SUGAR KINASE"/>
    <property type="match status" value="1"/>
</dbReference>
<keyword evidence="3 6" id="KW-0418">Kinase</keyword>
<evidence type="ECO:0000313" key="7">
    <source>
        <dbReference type="Proteomes" id="UP000238217"/>
    </source>
</evidence>
<evidence type="ECO:0000313" key="6">
    <source>
        <dbReference type="EMBL" id="PRZ11613.1"/>
    </source>
</evidence>
<dbReference type="Gene3D" id="3.30.420.40">
    <property type="match status" value="2"/>
</dbReference>
<keyword evidence="7" id="KW-1185">Reference proteome</keyword>
<dbReference type="OrthoDB" id="9782710at2"/>
<dbReference type="SUPFAM" id="SSF53067">
    <property type="entry name" value="Actin-like ATPase domain"/>
    <property type="match status" value="2"/>
</dbReference>
<dbReference type="InterPro" id="IPR018485">
    <property type="entry name" value="FGGY_C"/>
</dbReference>
<reference evidence="6 7" key="1">
    <citation type="submission" date="2018-03" db="EMBL/GenBank/DDBJ databases">
        <title>Comparative analysis of microorganisms from saline springs in Andes Mountain Range, Colombia.</title>
        <authorList>
            <person name="Rubin E."/>
        </authorList>
    </citation>
    <scope>NUCLEOTIDE SEQUENCE [LARGE SCALE GENOMIC DNA]</scope>
    <source>
        <strain evidence="6 7">CG 35</strain>
    </source>
</reference>
<dbReference type="InterPro" id="IPR000577">
    <property type="entry name" value="Carb_kinase_FGGY"/>
</dbReference>
<name>A0A2T0YA91_9MICC</name>